<name>D4N059_ANAHA</name>
<dbReference type="RefSeq" id="WP_008391221.1">
    <property type="nucleotide sequence ID" value="NC_021016.1"/>
</dbReference>
<dbReference type="AlphaFoldDB" id="D4N059"/>
<proteinExistence type="predicted"/>
<dbReference type="KEGG" id="bprl:CL2_12930"/>
<accession>D4N059</accession>
<dbReference type="EMBL" id="FP929061">
    <property type="protein sequence ID" value="CBL38254.1"/>
    <property type="molecule type" value="Genomic_DNA"/>
</dbReference>
<dbReference type="Proteomes" id="UP000008960">
    <property type="component" value="Chromosome"/>
</dbReference>
<evidence type="ECO:0000313" key="1">
    <source>
        <dbReference type="EMBL" id="CBL38254.1"/>
    </source>
</evidence>
<reference evidence="1 2" key="2">
    <citation type="submission" date="2010-03" db="EMBL/GenBank/DDBJ databases">
        <authorList>
            <person name="Pajon A."/>
        </authorList>
    </citation>
    <scope>NUCLEOTIDE SEQUENCE [LARGE SCALE GENOMIC DNA]</scope>
    <source>
        <strain evidence="1 2">SSC/2</strain>
    </source>
</reference>
<sequence>MNPLYAILSGFEVGNTPGVGTFYDFFNRLWDSDEDHMSPHIHPLKTKVKKPKTNGTKADPVEKVTLLIFFRLW</sequence>
<reference evidence="1 2" key="1">
    <citation type="submission" date="2010-03" db="EMBL/GenBank/DDBJ databases">
        <title>The genome sequence of Clostridiales sp. SSC/2.</title>
        <authorList>
            <consortium name="metaHIT consortium -- http://www.metahit.eu/"/>
            <person name="Pajon A."/>
            <person name="Turner K."/>
            <person name="Parkhill J."/>
            <person name="Duncan S."/>
            <person name="Flint H."/>
        </authorList>
    </citation>
    <scope>NUCLEOTIDE SEQUENCE [LARGE SCALE GENOMIC DNA]</scope>
    <source>
        <strain evidence="1 2">SSC/2</strain>
    </source>
</reference>
<protein>
    <submittedName>
        <fullName evidence="1">Uncharacterized protein</fullName>
    </submittedName>
</protein>
<gene>
    <name evidence="1" type="ORF">CL2_12930</name>
</gene>
<organism evidence="1 2">
    <name type="scientific">Anaerostipes hadrus</name>
    <dbReference type="NCBI Taxonomy" id="649756"/>
    <lineage>
        <taxon>Bacteria</taxon>
        <taxon>Bacillati</taxon>
        <taxon>Bacillota</taxon>
        <taxon>Clostridia</taxon>
        <taxon>Lachnospirales</taxon>
        <taxon>Lachnospiraceae</taxon>
        <taxon>Anaerostipes</taxon>
    </lineage>
</organism>
<dbReference type="PATRIC" id="fig|245018.3.peg.1599"/>
<evidence type="ECO:0000313" key="2">
    <source>
        <dbReference type="Proteomes" id="UP000008960"/>
    </source>
</evidence>